<evidence type="ECO:0000313" key="3">
    <source>
        <dbReference type="WBParaSite" id="nRc.2.0.1.t37661-RA"/>
    </source>
</evidence>
<sequence length="55" mass="6348">MGSGCFQREDADLHHLSQPTNHVKVDLSDKLRPSVKNPKKTPRELKEKEDYILMS</sequence>
<feature type="compositionally biased region" description="Basic and acidic residues" evidence="1">
    <location>
        <begin position="23"/>
        <end position="32"/>
    </location>
</feature>
<evidence type="ECO:0000256" key="1">
    <source>
        <dbReference type="SAM" id="MobiDB-lite"/>
    </source>
</evidence>
<organism evidence="2 3">
    <name type="scientific">Romanomermis culicivorax</name>
    <name type="common">Nematode worm</name>
    <dbReference type="NCBI Taxonomy" id="13658"/>
    <lineage>
        <taxon>Eukaryota</taxon>
        <taxon>Metazoa</taxon>
        <taxon>Ecdysozoa</taxon>
        <taxon>Nematoda</taxon>
        <taxon>Enoplea</taxon>
        <taxon>Dorylaimia</taxon>
        <taxon>Mermithida</taxon>
        <taxon>Mermithoidea</taxon>
        <taxon>Mermithidae</taxon>
        <taxon>Romanomermis</taxon>
    </lineage>
</organism>
<keyword evidence="2" id="KW-1185">Reference proteome</keyword>
<dbReference type="Proteomes" id="UP000887565">
    <property type="component" value="Unplaced"/>
</dbReference>
<name>A0A915KI37_ROMCU</name>
<reference evidence="3" key="1">
    <citation type="submission" date="2022-11" db="UniProtKB">
        <authorList>
            <consortium name="WormBaseParasite"/>
        </authorList>
    </citation>
    <scope>IDENTIFICATION</scope>
</reference>
<evidence type="ECO:0000313" key="2">
    <source>
        <dbReference type="Proteomes" id="UP000887565"/>
    </source>
</evidence>
<dbReference type="AlphaFoldDB" id="A0A915KI37"/>
<protein>
    <submittedName>
        <fullName evidence="3">Uncharacterized protein</fullName>
    </submittedName>
</protein>
<accession>A0A915KI37</accession>
<feature type="compositionally biased region" description="Basic and acidic residues" evidence="1">
    <location>
        <begin position="41"/>
        <end position="55"/>
    </location>
</feature>
<feature type="region of interest" description="Disordered" evidence="1">
    <location>
        <begin position="1"/>
        <end position="55"/>
    </location>
</feature>
<dbReference type="WBParaSite" id="nRc.2.0.1.t37661-RA">
    <property type="protein sequence ID" value="nRc.2.0.1.t37661-RA"/>
    <property type="gene ID" value="nRc.2.0.1.g37661"/>
</dbReference>
<proteinExistence type="predicted"/>